<evidence type="ECO:0000313" key="6">
    <source>
        <dbReference type="EMBL" id="WXG67711.1"/>
    </source>
</evidence>
<evidence type="ECO:0000256" key="4">
    <source>
        <dbReference type="ARBA" id="ARBA00022679"/>
    </source>
</evidence>
<keyword evidence="7" id="KW-1185">Reference proteome</keyword>
<dbReference type="SUPFAM" id="SSF53448">
    <property type="entry name" value="Nucleotide-diphospho-sugar transferases"/>
    <property type="match status" value="1"/>
</dbReference>
<dbReference type="PANTHER" id="PTHR43179:SF12">
    <property type="entry name" value="GALACTOFURANOSYLTRANSFERASE GLFT2"/>
    <property type="match status" value="1"/>
</dbReference>
<evidence type="ECO:0000259" key="5">
    <source>
        <dbReference type="Pfam" id="PF00535"/>
    </source>
</evidence>
<keyword evidence="4 6" id="KW-0808">Transferase</keyword>
<dbReference type="Pfam" id="PF00535">
    <property type="entry name" value="Glycos_transf_2"/>
    <property type="match status" value="1"/>
</dbReference>
<dbReference type="InterPro" id="IPR029044">
    <property type="entry name" value="Nucleotide-diphossugar_trans"/>
</dbReference>
<evidence type="ECO:0000256" key="1">
    <source>
        <dbReference type="ARBA" id="ARBA00004776"/>
    </source>
</evidence>
<sequence length="302" mass="34337">MTRVSEKIIGVIVTHKRRELLARSLDVITHQSRPLDHLVVVDNAHEDDVRELVESAELPTTYLGSHHNLGGAGGFALGILYALSLGADWVFLADDDGRPEGPDVLATLYACALKHDLDEVSPVVCDIDDPDRLAFPLRRGVEWRRLRSELIDPRNPDDDLLEGIASLFNGALFKASTIDAVGVPDLRLFVRGDEVEVHRRLQRSGLKFGTCLTAAYVHPNGADEFKPILGGRMHTQYPDDPTKRYFTYRNRGYLMSQPGMRKLLPQEWIRFGWFFLVTTHNPKGLAEWLRLRRLGRREHFRR</sequence>
<dbReference type="EMBL" id="CP147846">
    <property type="protein sequence ID" value="WXG67711.1"/>
    <property type="molecule type" value="Genomic_DNA"/>
</dbReference>
<comment type="similarity">
    <text evidence="2">Belongs to the glycosyltransferase 2 family.</text>
</comment>
<comment type="pathway">
    <text evidence="1">Cell wall biogenesis; cell wall polysaccharide biosynthesis.</text>
</comment>
<dbReference type="InterPro" id="IPR001173">
    <property type="entry name" value="Glyco_trans_2-like"/>
</dbReference>
<dbReference type="Proteomes" id="UP001432000">
    <property type="component" value="Chromosome"/>
</dbReference>
<evidence type="ECO:0000256" key="2">
    <source>
        <dbReference type="ARBA" id="ARBA00006739"/>
    </source>
</evidence>
<evidence type="ECO:0000256" key="3">
    <source>
        <dbReference type="ARBA" id="ARBA00022676"/>
    </source>
</evidence>
<dbReference type="EC" id="2.4.-.-" evidence="6"/>
<gene>
    <name evidence="6" type="ORF">WDS16_21180</name>
</gene>
<proteinExistence type="inferred from homology"/>
<keyword evidence="3 6" id="KW-0328">Glycosyltransferase</keyword>
<dbReference type="RefSeq" id="WP_338887439.1">
    <property type="nucleotide sequence ID" value="NZ_CP147846.1"/>
</dbReference>
<feature type="domain" description="Glycosyltransferase 2-like" evidence="5">
    <location>
        <begin position="11"/>
        <end position="140"/>
    </location>
</feature>
<accession>A0ABZ2PF87</accession>
<dbReference type="Gene3D" id="3.90.550.10">
    <property type="entry name" value="Spore Coat Polysaccharide Biosynthesis Protein SpsA, Chain A"/>
    <property type="match status" value="1"/>
</dbReference>
<reference evidence="6 7" key="1">
    <citation type="submission" date="2024-03" db="EMBL/GenBank/DDBJ databases">
        <title>Natural products discovery in diverse microorganisms through a two-stage MS feature dereplication strategy.</title>
        <authorList>
            <person name="Zhang R."/>
        </authorList>
    </citation>
    <scope>NUCLEOTIDE SEQUENCE [LARGE SCALE GENOMIC DNA]</scope>
    <source>
        <strain evidence="6 7">18930</strain>
    </source>
</reference>
<dbReference type="GO" id="GO:0016757">
    <property type="term" value="F:glycosyltransferase activity"/>
    <property type="evidence" value="ECO:0007669"/>
    <property type="project" value="UniProtKB-KW"/>
</dbReference>
<protein>
    <submittedName>
        <fullName evidence="6">Glycosyltransferase family 2 protein</fullName>
        <ecNumber evidence="6">2.4.-.-</ecNumber>
    </submittedName>
</protein>
<dbReference type="PANTHER" id="PTHR43179">
    <property type="entry name" value="RHAMNOSYLTRANSFERASE WBBL"/>
    <property type="match status" value="1"/>
</dbReference>
<name>A0ABZ2PF87_9NOCA</name>
<evidence type="ECO:0000313" key="7">
    <source>
        <dbReference type="Proteomes" id="UP001432000"/>
    </source>
</evidence>
<organism evidence="6 7">
    <name type="scientific">Rhodococcus sovatensis</name>
    <dbReference type="NCBI Taxonomy" id="1805840"/>
    <lineage>
        <taxon>Bacteria</taxon>
        <taxon>Bacillati</taxon>
        <taxon>Actinomycetota</taxon>
        <taxon>Actinomycetes</taxon>
        <taxon>Mycobacteriales</taxon>
        <taxon>Nocardiaceae</taxon>
        <taxon>Rhodococcus</taxon>
    </lineage>
</organism>